<proteinExistence type="inferred from homology"/>
<feature type="signal peptide" evidence="8">
    <location>
        <begin position="1"/>
        <end position="30"/>
    </location>
</feature>
<dbReference type="InterPro" id="IPR050727">
    <property type="entry name" value="GH43_arabinanases"/>
</dbReference>
<evidence type="ECO:0000313" key="10">
    <source>
        <dbReference type="EMBL" id="HIS64943.1"/>
    </source>
</evidence>
<dbReference type="SUPFAM" id="SSF75005">
    <property type="entry name" value="Arabinanase/levansucrase/invertase"/>
    <property type="match status" value="1"/>
</dbReference>
<comment type="pathway">
    <text evidence="1">Glycan metabolism; L-arabinan degradation.</text>
</comment>
<evidence type="ECO:0000256" key="8">
    <source>
        <dbReference type="SAM" id="SignalP"/>
    </source>
</evidence>
<comment type="caution">
    <text evidence="10">The sequence shown here is derived from an EMBL/GenBank/DDBJ whole genome shotgun (WGS) entry which is preliminary data.</text>
</comment>
<reference evidence="10" key="2">
    <citation type="journal article" date="2021" name="PeerJ">
        <title>Extensive microbial diversity within the chicken gut microbiome revealed by metagenomics and culture.</title>
        <authorList>
            <person name="Gilroy R."/>
            <person name="Ravi A."/>
            <person name="Getino M."/>
            <person name="Pursley I."/>
            <person name="Horton D.L."/>
            <person name="Alikhan N.F."/>
            <person name="Baker D."/>
            <person name="Gharbi K."/>
            <person name="Hall N."/>
            <person name="Watson M."/>
            <person name="Adriaenssens E.M."/>
            <person name="Foster-Nyarko E."/>
            <person name="Jarju S."/>
            <person name="Secka A."/>
            <person name="Antonio M."/>
            <person name="Oren A."/>
            <person name="Chaudhuri R.R."/>
            <person name="La Ragione R."/>
            <person name="Hildebrand F."/>
            <person name="Pallen M.J."/>
        </authorList>
    </citation>
    <scope>NUCLEOTIDE SEQUENCE</scope>
    <source>
        <strain evidence="10">ChiBcec16-1751</strain>
    </source>
</reference>
<feature type="active site" description="Proton acceptor" evidence="5">
    <location>
        <position position="45"/>
    </location>
</feature>
<dbReference type="PANTHER" id="PTHR43301">
    <property type="entry name" value="ARABINAN ENDO-1,5-ALPHA-L-ARABINOSIDASE"/>
    <property type="match status" value="1"/>
</dbReference>
<dbReference type="CDD" id="cd18832">
    <property type="entry name" value="GH43_GsAbnA-like"/>
    <property type="match status" value="1"/>
</dbReference>
<comment type="similarity">
    <text evidence="2 7">Belongs to the glycosyl hydrolase 43 family.</text>
</comment>
<evidence type="ECO:0000313" key="11">
    <source>
        <dbReference type="Proteomes" id="UP000886741"/>
    </source>
</evidence>
<evidence type="ECO:0000256" key="1">
    <source>
        <dbReference type="ARBA" id="ARBA00004834"/>
    </source>
</evidence>
<dbReference type="InterPro" id="IPR023296">
    <property type="entry name" value="Glyco_hydro_beta-prop_sf"/>
</dbReference>
<feature type="site" description="Important for catalytic activity, responsible for pKa modulation of the active site Glu and correct orientation of both the proton donor and substrate" evidence="6">
    <location>
        <position position="181"/>
    </location>
</feature>
<evidence type="ECO:0000259" key="9">
    <source>
        <dbReference type="Pfam" id="PF16369"/>
    </source>
</evidence>
<keyword evidence="3 7" id="KW-0378">Hydrolase</keyword>
<dbReference type="GO" id="GO:0004553">
    <property type="term" value="F:hydrolase activity, hydrolyzing O-glycosyl compounds"/>
    <property type="evidence" value="ECO:0007669"/>
    <property type="project" value="InterPro"/>
</dbReference>
<evidence type="ECO:0000256" key="3">
    <source>
        <dbReference type="ARBA" id="ARBA00022801"/>
    </source>
</evidence>
<dbReference type="Gene3D" id="2.40.128.10">
    <property type="match status" value="1"/>
</dbReference>
<sequence length="493" mass="54336">MFVRKTIGLLPVAALCLALTACGGSVPLQAAEPVTHTFAEVSVHDPAIVQGDDGEYYIFGSHLAVAKTSDLMNWEYVNQGVKNQNDVIPDVYHQMEEAFEWSHSNTFWAPDVIQLRSGKYAMYYCNCQGDAPISCLGLALSDNIGGPYENQGILLKSGMEASVPDEDGDLYQATTDPNAVDPVVFYDAEGRLWMIYGSYSGGIFVKEMDPDTGLPLEPGYGKKLLGGNHLRIEAPYIIYNEATGYYYMFLSFGGLDSDGGYNIRVCRSETPDGPYYDSMGNDMIDCKGPANSTFSDVTAQQYGTKLMGGYKFLWQEGESGEDRKGYLSPGHNSCLYDEESGKYFIIYHTRFEKSGEEHQVRVHQMFFNADGWPVIAPYRYTGETIGAYDDSEVVGSYKWIDHGREITAEMQTSCNVELKKNGKITGDVTGTWSRSGDHDITLEVDGKTYSGVLLRQWDEDGQKDVMTFTAVCAETGTAIWGSGLAALDSKGAE</sequence>
<gene>
    <name evidence="10" type="ORF">IAA83_06190</name>
</gene>
<dbReference type="EMBL" id="DVJJ01000091">
    <property type="protein sequence ID" value="HIS64943.1"/>
    <property type="molecule type" value="Genomic_DNA"/>
</dbReference>
<dbReference type="Proteomes" id="UP000886741">
    <property type="component" value="Unassembled WGS sequence"/>
</dbReference>
<reference evidence="10" key="1">
    <citation type="submission" date="2020-10" db="EMBL/GenBank/DDBJ databases">
        <authorList>
            <person name="Gilroy R."/>
        </authorList>
    </citation>
    <scope>NUCLEOTIDE SEQUENCE</scope>
    <source>
        <strain evidence="10">ChiBcec16-1751</strain>
    </source>
</reference>
<dbReference type="PROSITE" id="PS51257">
    <property type="entry name" value="PROKAR_LIPOPROTEIN"/>
    <property type="match status" value="1"/>
</dbReference>
<evidence type="ECO:0000256" key="6">
    <source>
        <dbReference type="PIRSR" id="PIRSR606710-2"/>
    </source>
</evidence>
<evidence type="ECO:0000256" key="5">
    <source>
        <dbReference type="PIRSR" id="PIRSR606710-1"/>
    </source>
</evidence>
<dbReference type="InterPro" id="IPR032291">
    <property type="entry name" value="Abn2_C"/>
</dbReference>
<dbReference type="AlphaFoldDB" id="A0A9D1JTQ0"/>
<dbReference type="GO" id="GO:0005975">
    <property type="term" value="P:carbohydrate metabolic process"/>
    <property type="evidence" value="ECO:0007669"/>
    <property type="project" value="InterPro"/>
</dbReference>
<dbReference type="Gene3D" id="2.115.10.20">
    <property type="entry name" value="Glycosyl hydrolase domain, family 43"/>
    <property type="match status" value="1"/>
</dbReference>
<name>A0A9D1JTQ0_9FIRM</name>
<dbReference type="PANTHER" id="PTHR43301:SF3">
    <property type="entry name" value="ARABINAN ENDO-1,5-ALPHA-L-ARABINOSIDASE A-RELATED"/>
    <property type="match status" value="1"/>
</dbReference>
<dbReference type="Pfam" id="PF04616">
    <property type="entry name" value="Glyco_hydro_43"/>
    <property type="match status" value="1"/>
</dbReference>
<accession>A0A9D1JTQ0</accession>
<feature type="chain" id="PRO_5038778417" evidence="8">
    <location>
        <begin position="31"/>
        <end position="493"/>
    </location>
</feature>
<evidence type="ECO:0000256" key="2">
    <source>
        <dbReference type="ARBA" id="ARBA00009865"/>
    </source>
</evidence>
<keyword evidence="4 7" id="KW-0326">Glycosidase</keyword>
<keyword evidence="8" id="KW-0732">Signal</keyword>
<dbReference type="Pfam" id="PF16369">
    <property type="entry name" value="GH43_C"/>
    <property type="match status" value="1"/>
</dbReference>
<feature type="active site" description="Proton donor" evidence="5">
    <location>
        <position position="233"/>
    </location>
</feature>
<feature type="domain" description="Extracellular endo-alpha-(1-&gt;5)-L-arabinanase C-terminal" evidence="9">
    <location>
        <begin position="377"/>
        <end position="481"/>
    </location>
</feature>
<protein>
    <submittedName>
        <fullName evidence="10">Glycoside hydrolase family 43 protein</fullName>
    </submittedName>
</protein>
<evidence type="ECO:0000256" key="4">
    <source>
        <dbReference type="ARBA" id="ARBA00023295"/>
    </source>
</evidence>
<dbReference type="InterPro" id="IPR006710">
    <property type="entry name" value="Glyco_hydro_43"/>
</dbReference>
<organism evidence="10 11">
    <name type="scientific">Candidatus Avoscillospira avistercoris</name>
    <dbReference type="NCBI Taxonomy" id="2840707"/>
    <lineage>
        <taxon>Bacteria</taxon>
        <taxon>Bacillati</taxon>
        <taxon>Bacillota</taxon>
        <taxon>Clostridia</taxon>
        <taxon>Eubacteriales</taxon>
        <taxon>Oscillospiraceae</taxon>
        <taxon>Oscillospiraceae incertae sedis</taxon>
        <taxon>Candidatus Avoscillospira</taxon>
    </lineage>
</organism>
<evidence type="ECO:0000256" key="7">
    <source>
        <dbReference type="RuleBase" id="RU361187"/>
    </source>
</evidence>